<keyword evidence="3" id="KW-1185">Reference proteome</keyword>
<evidence type="ECO:0000313" key="3">
    <source>
        <dbReference type="Proteomes" id="UP001401887"/>
    </source>
</evidence>
<sequence>MALYTLTSALQPLFRPWGGWRELLASWNTASRAARLPLLLTILTLVALDFTRYVLATLLALFAAGLAALIGVGYVGIMLFAVLFSGLVGGAFAARDVPAGCAWNDCGQSRNWP</sequence>
<dbReference type="EMBL" id="BAABRP010000002">
    <property type="protein sequence ID" value="GAA5512283.1"/>
    <property type="molecule type" value="Genomic_DNA"/>
</dbReference>
<protein>
    <submittedName>
        <fullName evidence="2">Uncharacterized protein</fullName>
    </submittedName>
</protein>
<evidence type="ECO:0000256" key="1">
    <source>
        <dbReference type="SAM" id="Phobius"/>
    </source>
</evidence>
<keyword evidence="1" id="KW-0472">Membrane</keyword>
<accession>A0ABP9W6X5</accession>
<organism evidence="2 3">
    <name type="scientific">Deinococcus carri</name>
    <dbReference type="NCBI Taxonomy" id="1211323"/>
    <lineage>
        <taxon>Bacteria</taxon>
        <taxon>Thermotogati</taxon>
        <taxon>Deinococcota</taxon>
        <taxon>Deinococci</taxon>
        <taxon>Deinococcales</taxon>
        <taxon>Deinococcaceae</taxon>
        <taxon>Deinococcus</taxon>
    </lineage>
</organism>
<evidence type="ECO:0000313" key="2">
    <source>
        <dbReference type="EMBL" id="GAA5512283.1"/>
    </source>
</evidence>
<feature type="transmembrane region" description="Helical" evidence="1">
    <location>
        <begin position="36"/>
        <end position="55"/>
    </location>
</feature>
<gene>
    <name evidence="2" type="ORF">Dcar01_00997</name>
</gene>
<dbReference type="Proteomes" id="UP001401887">
    <property type="component" value="Unassembled WGS sequence"/>
</dbReference>
<reference evidence="2 3" key="1">
    <citation type="submission" date="2024-02" db="EMBL/GenBank/DDBJ databases">
        <title>Deinococcus carri NBRC 110142.</title>
        <authorList>
            <person name="Ichikawa N."/>
            <person name="Katano-Makiyama Y."/>
            <person name="Hidaka K."/>
        </authorList>
    </citation>
    <scope>NUCLEOTIDE SEQUENCE [LARGE SCALE GENOMIC DNA]</scope>
    <source>
        <strain evidence="2 3">NBRC 110142</strain>
    </source>
</reference>
<feature type="transmembrane region" description="Helical" evidence="1">
    <location>
        <begin position="61"/>
        <end position="88"/>
    </location>
</feature>
<comment type="caution">
    <text evidence="2">The sequence shown here is derived from an EMBL/GenBank/DDBJ whole genome shotgun (WGS) entry which is preliminary data.</text>
</comment>
<keyword evidence="1" id="KW-1133">Transmembrane helix</keyword>
<keyword evidence="1" id="KW-0812">Transmembrane</keyword>
<name>A0ABP9W6X5_9DEIO</name>
<proteinExistence type="predicted"/>